<organism evidence="5 6">
    <name type="scientific">Blyttiomyces helicus</name>
    <dbReference type="NCBI Taxonomy" id="388810"/>
    <lineage>
        <taxon>Eukaryota</taxon>
        <taxon>Fungi</taxon>
        <taxon>Fungi incertae sedis</taxon>
        <taxon>Chytridiomycota</taxon>
        <taxon>Chytridiomycota incertae sedis</taxon>
        <taxon>Chytridiomycetes</taxon>
        <taxon>Chytridiomycetes incertae sedis</taxon>
        <taxon>Blyttiomyces</taxon>
    </lineage>
</organism>
<reference evidence="6" key="1">
    <citation type="journal article" date="2018" name="Nat. Microbiol.">
        <title>Leveraging single-cell genomics to expand the fungal tree of life.</title>
        <authorList>
            <person name="Ahrendt S.R."/>
            <person name="Quandt C.A."/>
            <person name="Ciobanu D."/>
            <person name="Clum A."/>
            <person name="Salamov A."/>
            <person name="Andreopoulos B."/>
            <person name="Cheng J.F."/>
            <person name="Woyke T."/>
            <person name="Pelin A."/>
            <person name="Henrissat B."/>
            <person name="Reynolds N.K."/>
            <person name="Benny G.L."/>
            <person name="Smith M.E."/>
            <person name="James T.Y."/>
            <person name="Grigoriev I.V."/>
        </authorList>
    </citation>
    <scope>NUCLEOTIDE SEQUENCE [LARGE SCALE GENOMIC DNA]</scope>
</reference>
<name>A0A4P9WIZ3_9FUNG</name>
<keyword evidence="6" id="KW-1185">Reference proteome</keyword>
<proteinExistence type="inferred from homology"/>
<evidence type="ECO:0000256" key="3">
    <source>
        <dbReference type="RuleBase" id="RU003616"/>
    </source>
</evidence>
<dbReference type="SUPFAM" id="SSF49764">
    <property type="entry name" value="HSP20-like chaperones"/>
    <property type="match status" value="1"/>
</dbReference>
<evidence type="ECO:0000313" key="5">
    <source>
        <dbReference type="EMBL" id="RKO90556.1"/>
    </source>
</evidence>
<protein>
    <submittedName>
        <fullName evidence="5">HSP20-like chaperone</fullName>
    </submittedName>
</protein>
<dbReference type="PANTHER" id="PTHR11527">
    <property type="entry name" value="HEAT-SHOCK PROTEIN 20 FAMILY MEMBER"/>
    <property type="match status" value="1"/>
</dbReference>
<sequence>MSILAFSDVFDNPAFDFFPVSRQTNPGGAAERRGDKKDQLAQRHSVWDALHRGPQIDVVETEQEYVVKADLPGLKKDEVTISMQEGVLSISGDRKAEHVESTEQRHVVERYHGRFQRQIHIPVDVIVAKATAKIENGVLELKLPKDLKKTAPAKIAIA</sequence>
<dbReference type="CDD" id="cd06464">
    <property type="entry name" value="ACD_sHsps-like"/>
    <property type="match status" value="1"/>
</dbReference>
<evidence type="ECO:0000259" key="4">
    <source>
        <dbReference type="PROSITE" id="PS01031"/>
    </source>
</evidence>
<dbReference type="OrthoDB" id="1431247at2759"/>
<dbReference type="EMBL" id="KZ995498">
    <property type="protein sequence ID" value="RKO90556.1"/>
    <property type="molecule type" value="Genomic_DNA"/>
</dbReference>
<dbReference type="Pfam" id="PF00011">
    <property type="entry name" value="HSP20"/>
    <property type="match status" value="1"/>
</dbReference>
<dbReference type="InterPro" id="IPR008978">
    <property type="entry name" value="HSP20-like_chaperone"/>
</dbReference>
<evidence type="ECO:0000256" key="1">
    <source>
        <dbReference type="ARBA" id="ARBA00023016"/>
    </source>
</evidence>
<dbReference type="InterPro" id="IPR002068">
    <property type="entry name" value="A-crystallin/Hsp20_dom"/>
</dbReference>
<dbReference type="PROSITE" id="PS01031">
    <property type="entry name" value="SHSP"/>
    <property type="match status" value="1"/>
</dbReference>
<accession>A0A4P9WIZ3</accession>
<dbReference type="Gene3D" id="2.60.40.790">
    <property type="match status" value="1"/>
</dbReference>
<gene>
    <name evidence="5" type="ORF">BDK51DRAFT_24148</name>
</gene>
<comment type="similarity">
    <text evidence="2 3">Belongs to the small heat shock protein (HSP20) family.</text>
</comment>
<dbReference type="InterPro" id="IPR031107">
    <property type="entry name" value="Small_HSP"/>
</dbReference>
<dbReference type="AlphaFoldDB" id="A0A4P9WIZ3"/>
<keyword evidence="1" id="KW-0346">Stress response</keyword>
<evidence type="ECO:0000256" key="2">
    <source>
        <dbReference type="PROSITE-ProRule" id="PRU00285"/>
    </source>
</evidence>
<feature type="domain" description="SHSP" evidence="4">
    <location>
        <begin position="47"/>
        <end position="158"/>
    </location>
</feature>
<evidence type="ECO:0000313" key="6">
    <source>
        <dbReference type="Proteomes" id="UP000269721"/>
    </source>
</evidence>
<dbReference type="Proteomes" id="UP000269721">
    <property type="component" value="Unassembled WGS sequence"/>
</dbReference>